<dbReference type="PROSITE" id="PS50893">
    <property type="entry name" value="ABC_TRANSPORTER_2"/>
    <property type="match status" value="1"/>
</dbReference>
<dbReference type="VEuPathDB" id="ToxoDB:TGCAST_225800"/>
<dbReference type="VEuPathDB" id="ToxoDB:TGVAND_225800"/>
<accession>Q45W12</accession>
<dbReference type="InterPro" id="IPR017871">
    <property type="entry name" value="ABC_transporter-like_CS"/>
</dbReference>
<evidence type="ECO:0000256" key="2">
    <source>
        <dbReference type="ARBA" id="ARBA00022840"/>
    </source>
</evidence>
<dbReference type="PROSITE" id="PS00211">
    <property type="entry name" value="ABC_TRANSPORTER_1"/>
    <property type="match status" value="1"/>
</dbReference>
<dbReference type="VEuPathDB" id="ToxoDB:TGVEG_225800"/>
<dbReference type="PANTHER" id="PTHR43204:SF1">
    <property type="entry name" value="ABC TRANSPORTER I FAMILY MEMBER 6, CHLOROPLASTIC"/>
    <property type="match status" value="1"/>
</dbReference>
<dbReference type="GO" id="GO:0005524">
    <property type="term" value="F:ATP binding"/>
    <property type="evidence" value="ECO:0007669"/>
    <property type="project" value="UniProtKB-KW"/>
</dbReference>
<evidence type="ECO:0000313" key="5">
    <source>
        <dbReference type="EMBL" id="AAZ20822.1"/>
    </source>
</evidence>
<dbReference type="VEuPathDB" id="ToxoDB:TGCOUG_225800"/>
<keyword evidence="1" id="KW-0547">Nucleotide-binding</keyword>
<feature type="region of interest" description="Disordered" evidence="3">
    <location>
        <begin position="269"/>
        <end position="317"/>
    </location>
</feature>
<dbReference type="PANTHER" id="PTHR43204">
    <property type="entry name" value="ABC TRANSPORTER I FAMILY MEMBER 6, CHLOROPLASTIC"/>
    <property type="match status" value="1"/>
</dbReference>
<dbReference type="VEuPathDB" id="ToxoDB:TGME49_225800"/>
<dbReference type="VEuPathDB" id="ToxoDB:TGGT1_225800"/>
<keyword evidence="2 5" id="KW-0067">ATP-binding</keyword>
<feature type="domain" description="ABC transporter" evidence="4">
    <location>
        <begin position="21"/>
        <end position="268"/>
    </location>
</feature>
<evidence type="ECO:0000256" key="1">
    <source>
        <dbReference type="ARBA" id="ARBA00022741"/>
    </source>
</evidence>
<dbReference type="CDD" id="cd03217">
    <property type="entry name" value="ABC_FeS_Assembly"/>
    <property type="match status" value="1"/>
</dbReference>
<dbReference type="GO" id="GO:0016887">
    <property type="term" value="F:ATP hydrolysis activity"/>
    <property type="evidence" value="ECO:0007669"/>
    <property type="project" value="InterPro"/>
</dbReference>
<feature type="compositionally biased region" description="Basic and acidic residues" evidence="3">
    <location>
        <begin position="279"/>
        <end position="291"/>
    </location>
</feature>
<dbReference type="AlphaFoldDB" id="Q45W12"/>
<dbReference type="InterPro" id="IPR027417">
    <property type="entry name" value="P-loop_NTPase"/>
</dbReference>
<dbReference type="VEuPathDB" id="ToxoDB:TGDOM2_225800"/>
<name>Q45W12_TOXGO</name>
<dbReference type="VEuPathDB" id="ToxoDB:TGRH88_045430"/>
<organism evidence="5">
    <name type="scientific">Toxoplasma gondii</name>
    <dbReference type="NCBI Taxonomy" id="5811"/>
    <lineage>
        <taxon>Eukaryota</taxon>
        <taxon>Sar</taxon>
        <taxon>Alveolata</taxon>
        <taxon>Apicomplexa</taxon>
        <taxon>Conoidasida</taxon>
        <taxon>Coccidia</taxon>
        <taxon>Eucoccidiorida</taxon>
        <taxon>Eimeriorina</taxon>
        <taxon>Sarcocystidae</taxon>
        <taxon>Toxoplasma</taxon>
    </lineage>
</organism>
<dbReference type="InterPro" id="IPR003593">
    <property type="entry name" value="AAA+_ATPase"/>
</dbReference>
<dbReference type="VEuPathDB" id="ToxoDB:TGMAS_225800"/>
<dbReference type="InterPro" id="IPR003439">
    <property type="entry name" value="ABC_transporter-like_ATP-bd"/>
</dbReference>
<dbReference type="VEuPathDB" id="ToxoDB:TGRUB_225800"/>
<evidence type="ECO:0000259" key="4">
    <source>
        <dbReference type="PROSITE" id="PS50893"/>
    </source>
</evidence>
<sequence>MREQETPRFQAEDWTPDQPLLEIKDLRVEAEEDGQEILKGVNLTIMPGEVHAIMGRNGSGKSTLSKVLAGYPSYKVTAGEVRYKGLDLLELPIDNRGLAGLFLAFQYPIEIPLVSNLEFLRVAFNERRKWKKEPEVVSYEFRELVEGRLKEVGLDPSFLDRPLNYGFSGGEKKRNEILQMLVLDPELVMLDETDSGLDVDSFNITANAIKRFSKRKGKSFLVTTHYKKLLDVLQPHKIHVMHAGKIVLSGSMDLAGQIEAEGFQALVGAAAEGEEEEERDRREDEGEREEHEGEDEAESLLSPSAAGGGRRNLDRLL</sequence>
<dbReference type="NCBIfam" id="TIGR01978">
    <property type="entry name" value="sufC"/>
    <property type="match status" value="1"/>
</dbReference>
<evidence type="ECO:0000256" key="3">
    <source>
        <dbReference type="SAM" id="MobiDB-lite"/>
    </source>
</evidence>
<dbReference type="VEuPathDB" id="ToxoDB:TGP89_225800"/>
<proteinExistence type="predicted"/>
<protein>
    <submittedName>
        <fullName evidence="5">Putative ATP-binding cassette protein</fullName>
    </submittedName>
</protein>
<gene>
    <name evidence="5" type="primary">ABC.H2</name>
</gene>
<dbReference type="Gene3D" id="3.40.50.300">
    <property type="entry name" value="P-loop containing nucleotide triphosphate hydrolases"/>
    <property type="match status" value="1"/>
</dbReference>
<dbReference type="Pfam" id="PF00005">
    <property type="entry name" value="ABC_tran"/>
    <property type="match status" value="1"/>
</dbReference>
<dbReference type="SUPFAM" id="SSF52540">
    <property type="entry name" value="P-loop containing nucleoside triphosphate hydrolases"/>
    <property type="match status" value="1"/>
</dbReference>
<dbReference type="SMART" id="SM00382">
    <property type="entry name" value="AAA"/>
    <property type="match status" value="1"/>
</dbReference>
<dbReference type="VEuPathDB" id="ToxoDB:TGFOU_225800"/>
<dbReference type="InterPro" id="IPR010230">
    <property type="entry name" value="FeS-cluster_ATPase_SufC"/>
</dbReference>
<dbReference type="VEuPathDB" id="ToxoDB:TGPRC2_225800"/>
<dbReference type="EMBL" id="DQ099416">
    <property type="protein sequence ID" value="AAZ20822.1"/>
    <property type="molecule type" value="Genomic_DNA"/>
</dbReference>
<dbReference type="VEuPathDB" id="ToxoDB:TGARI_225800"/>
<reference evidence="5" key="1">
    <citation type="journal article" date="2006" name="Mol. Biochem. Parasitol.">
        <title>Identification and expression analysis of ABC protein-encoding genes in Toxoplasma gondii. Toxoplasma gondii ATP-binding cassette superfamily.</title>
        <authorList>
            <person name="Sauvage V."/>
            <person name="Millot J.M."/>
            <person name="Aubert D."/>
            <person name="Visneux V."/>
            <person name="Marle-Plistat M."/>
            <person name="Pinon J.M."/>
            <person name="Villena I."/>
        </authorList>
    </citation>
    <scope>NUCLEOTIDE SEQUENCE</scope>
    <source>
        <strain evidence="5">ME49</strain>
    </source>
</reference>